<dbReference type="RefSeq" id="WP_097124555.1">
    <property type="nucleotide sequence ID" value="NZ_OCNH01000001.1"/>
</dbReference>
<dbReference type="InterPro" id="IPR044023">
    <property type="entry name" value="Ig_7"/>
</dbReference>
<organism evidence="2 3">
    <name type="scientific">Spirosoma fluviale</name>
    <dbReference type="NCBI Taxonomy" id="1597977"/>
    <lineage>
        <taxon>Bacteria</taxon>
        <taxon>Pseudomonadati</taxon>
        <taxon>Bacteroidota</taxon>
        <taxon>Cytophagia</taxon>
        <taxon>Cytophagales</taxon>
        <taxon>Cytophagaceae</taxon>
        <taxon>Spirosoma</taxon>
    </lineage>
</organism>
<reference evidence="3" key="1">
    <citation type="submission" date="2017-09" db="EMBL/GenBank/DDBJ databases">
        <authorList>
            <person name="Varghese N."/>
            <person name="Submissions S."/>
        </authorList>
    </citation>
    <scope>NUCLEOTIDE SEQUENCE [LARGE SCALE GENOMIC DNA]</scope>
    <source>
        <strain evidence="3">DSM 29961</strain>
    </source>
</reference>
<dbReference type="EMBL" id="OCNH01000001">
    <property type="protein sequence ID" value="SOD79257.1"/>
    <property type="molecule type" value="Genomic_DNA"/>
</dbReference>
<evidence type="ECO:0000313" key="2">
    <source>
        <dbReference type="EMBL" id="SOD79257.1"/>
    </source>
</evidence>
<keyword evidence="3" id="KW-1185">Reference proteome</keyword>
<dbReference type="AlphaFoldDB" id="A0A286F7Q5"/>
<dbReference type="OrthoDB" id="7794186at2"/>
<evidence type="ECO:0000313" key="3">
    <source>
        <dbReference type="Proteomes" id="UP000219452"/>
    </source>
</evidence>
<evidence type="ECO:0000259" key="1">
    <source>
        <dbReference type="Pfam" id="PF19081"/>
    </source>
</evidence>
<protein>
    <submittedName>
        <fullName evidence="2">Gliding motility-associated C-terminal domain-containing protein</fullName>
    </submittedName>
</protein>
<name>A0A286F7Q5_9BACT</name>
<feature type="domain" description="Ig-like" evidence="1">
    <location>
        <begin position="146"/>
        <end position="212"/>
    </location>
</feature>
<dbReference type="Pfam" id="PF13585">
    <property type="entry name" value="CHU_C"/>
    <property type="match status" value="1"/>
</dbReference>
<accession>A0A286F7Q5</accession>
<dbReference type="NCBIfam" id="TIGR04131">
    <property type="entry name" value="Bac_Flav_CTERM"/>
    <property type="match status" value="1"/>
</dbReference>
<dbReference type="InterPro" id="IPR026341">
    <property type="entry name" value="T9SS_type_B"/>
</dbReference>
<gene>
    <name evidence="2" type="ORF">SAMN06269250_0880</name>
</gene>
<proteinExistence type="predicted"/>
<sequence>MGLRTFIGLLVVAGLGLSVSNAQNMSGFWLGVTYPANPNQAVYNYTMTLTQMGTTLSGTAQTADPQLPFGGLAYIAGQVTGSSVKFSESDQQGNTAVKNICFWRGTMTYNPTEESLTGTYENIVNGTTCLDASNGKVELYRIVLKSGTTYCKGKPVNLVITGKNIRWYSSAAKTSVLATGNSFSPQITQTTTFYVTQTLYNNESPPVPVTVTLSEPAFKTTIVNTGCDKTSGSIEVIGAGTTGWQYKLNQGAFQTIPLFTGLSPGSYTVVAKDTGGCQTEQSVTVTADSAPTVSSVQSTPPRCETANGTVMMVATGGKPPLTYSINYGVSYQASPTFTNLPGGTYTVRVRDANGCEVNKALSLPGFTPITILNTTIIPTTCGQANGQVGVTVTGGRNPVQYSLDGRPFQARSFFIDLPLGSYTLVVKDSSGCTLSQPVRIDGSSGPRIDAIQTTPSACGEQTGTVRISTGSTTSALSYAIDGKTFQSGPDFSGLKDGSYTLTVRDDTNCELTRTISIVSDCANRIYLPTAFSPNHDGLNDALTVYFAIRSVQVTNFIVYDRWGAVLYNRANFALASGESLWDGQLNDQPVAAGMYSYRLDCQFLDGTQMTYRQSIALLH</sequence>
<dbReference type="Proteomes" id="UP000219452">
    <property type="component" value="Unassembled WGS sequence"/>
</dbReference>
<dbReference type="Pfam" id="PF19081">
    <property type="entry name" value="Ig_7"/>
    <property type="match status" value="1"/>
</dbReference>